<evidence type="ECO:0000313" key="14">
    <source>
        <dbReference type="Proteomes" id="UP000178495"/>
    </source>
</evidence>
<keyword evidence="6" id="KW-0573">Peptidoglycan synthesis</keyword>
<dbReference type="InterPro" id="IPR036138">
    <property type="entry name" value="PBP_dimer_sf"/>
</dbReference>
<evidence type="ECO:0000259" key="12">
    <source>
        <dbReference type="Pfam" id="PF03717"/>
    </source>
</evidence>
<evidence type="ECO:0000256" key="1">
    <source>
        <dbReference type="ARBA" id="ARBA00004167"/>
    </source>
</evidence>
<dbReference type="Proteomes" id="UP000178495">
    <property type="component" value="Unassembled WGS sequence"/>
</dbReference>
<dbReference type="GO" id="GO:0071555">
    <property type="term" value="P:cell wall organization"/>
    <property type="evidence" value="ECO:0007669"/>
    <property type="project" value="UniProtKB-KW"/>
</dbReference>
<dbReference type="GO" id="GO:0008658">
    <property type="term" value="F:penicillin binding"/>
    <property type="evidence" value="ECO:0007669"/>
    <property type="project" value="InterPro"/>
</dbReference>
<dbReference type="GO" id="GO:0071972">
    <property type="term" value="F:peptidoglycan L,D-transpeptidase activity"/>
    <property type="evidence" value="ECO:0007669"/>
    <property type="project" value="TreeGrafter"/>
</dbReference>
<protein>
    <recommendedName>
        <fullName evidence="15">Penicillin-binding protein 2</fullName>
    </recommendedName>
</protein>
<sequence>MKKRDFLFEESLHDDWRRDLEIMEVPLHDTPMRAVGAAILILGVMVVGRLLFLGLGRAGFYAARAEANVSQYERTPAPRGMIFDREGNVLAENRAVFAALLDVKEFLHRPELTQATLKAAKDILGLDADAVWEAVGGRNVEESVEPVVLVPELAQGQLVALEGLGLPTMLVTESFVRTYPDGAVFASLVGYIGFTNAADLARDPELTGADLIGKTGVEAFYDAALRGRSGLFVRLRDAKGTILGEEEKRQPQTGEDLHLTIDAEFQKYFYERMRAGFSALGRTSGVGLAIDPQNGEVLALASFPSFDNNIFASSERSPERQALLTDPSKPLFNRAVAGMYTPGSTIKPLVGVAALAEGVVDAKRTIFSPGYINIPNPYDAERPTRFVDWRYQGEVDLSAALAQSSNVYFYLVGGGSPKDVEPPEVLAGQGPVRGLGISRLREWWEKFGLGRATGIDLPGEAHGFLPSIAWKEKRDKRSWLLGDTYNVSIGQGDLLVTPVQLLSYIAGIAANGTIYQPVLNTSESSQKVLADLSDVLPEIEQVQAGMREAVTSPVGTAHLLAGLPLSVAAKTGSSQVENNTQQNAFFVGYAPASAQATASRPMSDPQIAILILIEHSLEGSLNAVPIARDVFDWYYWNRIRE</sequence>
<dbReference type="AlphaFoldDB" id="A0A1G2CM28"/>
<evidence type="ECO:0000313" key="13">
    <source>
        <dbReference type="EMBL" id="OGZ01810.1"/>
    </source>
</evidence>
<dbReference type="Pfam" id="PF03717">
    <property type="entry name" value="PBP_dimer"/>
    <property type="match status" value="1"/>
</dbReference>
<evidence type="ECO:0000256" key="9">
    <source>
        <dbReference type="ARBA" id="ARBA00023316"/>
    </source>
</evidence>
<dbReference type="Pfam" id="PF00905">
    <property type="entry name" value="Transpeptidase"/>
    <property type="match status" value="1"/>
</dbReference>
<evidence type="ECO:0000256" key="8">
    <source>
        <dbReference type="ARBA" id="ARBA00023136"/>
    </source>
</evidence>
<keyword evidence="9" id="KW-0961">Cell wall biogenesis/degradation</keyword>
<organism evidence="13 14">
    <name type="scientific">Candidatus Liptonbacteria bacterium RIFCSPLOWO2_01_FULL_56_20</name>
    <dbReference type="NCBI Taxonomy" id="1798652"/>
    <lineage>
        <taxon>Bacteria</taxon>
        <taxon>Candidatus Liptoniibacteriota</taxon>
    </lineage>
</organism>
<keyword evidence="5" id="KW-0133">Cell shape</keyword>
<dbReference type="GO" id="GO:0009252">
    <property type="term" value="P:peptidoglycan biosynthetic process"/>
    <property type="evidence" value="ECO:0007669"/>
    <property type="project" value="UniProtKB-KW"/>
</dbReference>
<dbReference type="InterPro" id="IPR001460">
    <property type="entry name" value="PCN-bd_Tpept"/>
</dbReference>
<dbReference type="Gene3D" id="3.40.710.10">
    <property type="entry name" value="DD-peptidase/beta-lactamase superfamily"/>
    <property type="match status" value="1"/>
</dbReference>
<dbReference type="InterPro" id="IPR005311">
    <property type="entry name" value="PBP_dimer"/>
</dbReference>
<evidence type="ECO:0000256" key="3">
    <source>
        <dbReference type="ARBA" id="ARBA00022475"/>
    </source>
</evidence>
<evidence type="ECO:0000256" key="6">
    <source>
        <dbReference type="ARBA" id="ARBA00022984"/>
    </source>
</evidence>
<dbReference type="STRING" id="1798652.A3A43_02135"/>
<keyword evidence="8 10" id="KW-0472">Membrane</keyword>
<evidence type="ECO:0000256" key="10">
    <source>
        <dbReference type="SAM" id="Phobius"/>
    </source>
</evidence>
<evidence type="ECO:0000256" key="5">
    <source>
        <dbReference type="ARBA" id="ARBA00022960"/>
    </source>
</evidence>
<dbReference type="PANTHER" id="PTHR30627">
    <property type="entry name" value="PEPTIDOGLYCAN D,D-TRANSPEPTIDASE"/>
    <property type="match status" value="1"/>
</dbReference>
<proteinExistence type="predicted"/>
<dbReference type="GO" id="GO:0008360">
    <property type="term" value="P:regulation of cell shape"/>
    <property type="evidence" value="ECO:0007669"/>
    <property type="project" value="UniProtKB-KW"/>
</dbReference>
<evidence type="ECO:0000256" key="7">
    <source>
        <dbReference type="ARBA" id="ARBA00022989"/>
    </source>
</evidence>
<dbReference type="Gene3D" id="3.90.1310.10">
    <property type="entry name" value="Penicillin-binding protein 2a (Domain 2)"/>
    <property type="match status" value="1"/>
</dbReference>
<evidence type="ECO:0008006" key="15">
    <source>
        <dbReference type="Google" id="ProtNLM"/>
    </source>
</evidence>
<dbReference type="EMBL" id="MHLC01000003">
    <property type="protein sequence ID" value="OGZ01810.1"/>
    <property type="molecule type" value="Genomic_DNA"/>
</dbReference>
<dbReference type="SUPFAM" id="SSF56519">
    <property type="entry name" value="Penicillin binding protein dimerisation domain"/>
    <property type="match status" value="1"/>
</dbReference>
<gene>
    <name evidence="13" type="ORF">A3A43_02135</name>
</gene>
<keyword evidence="7 10" id="KW-1133">Transmembrane helix</keyword>
<evidence type="ECO:0000256" key="4">
    <source>
        <dbReference type="ARBA" id="ARBA00022692"/>
    </source>
</evidence>
<feature type="domain" description="Penicillin-binding protein transpeptidase" evidence="11">
    <location>
        <begin position="287"/>
        <end position="630"/>
    </location>
</feature>
<dbReference type="GO" id="GO:0005886">
    <property type="term" value="C:plasma membrane"/>
    <property type="evidence" value="ECO:0007669"/>
    <property type="project" value="UniProtKB-SubCell"/>
</dbReference>
<evidence type="ECO:0000256" key="2">
    <source>
        <dbReference type="ARBA" id="ARBA00004236"/>
    </source>
</evidence>
<dbReference type="InterPro" id="IPR012338">
    <property type="entry name" value="Beta-lactam/transpept-like"/>
</dbReference>
<dbReference type="SUPFAM" id="SSF56601">
    <property type="entry name" value="beta-lactamase/transpeptidase-like"/>
    <property type="match status" value="1"/>
</dbReference>
<keyword evidence="3" id="KW-1003">Cell membrane</keyword>
<name>A0A1G2CM28_9BACT</name>
<comment type="subcellular location">
    <subcellularLocation>
        <location evidence="2">Cell membrane</location>
    </subcellularLocation>
    <subcellularLocation>
        <location evidence="1">Membrane</location>
        <topology evidence="1">Single-pass membrane protein</topology>
    </subcellularLocation>
</comment>
<keyword evidence="4 10" id="KW-0812">Transmembrane</keyword>
<comment type="caution">
    <text evidence="13">The sequence shown here is derived from an EMBL/GenBank/DDBJ whole genome shotgun (WGS) entry which is preliminary data.</text>
</comment>
<feature type="transmembrane region" description="Helical" evidence="10">
    <location>
        <begin position="34"/>
        <end position="55"/>
    </location>
</feature>
<evidence type="ECO:0000259" key="11">
    <source>
        <dbReference type="Pfam" id="PF00905"/>
    </source>
</evidence>
<feature type="domain" description="Penicillin-binding protein dimerisation" evidence="12">
    <location>
        <begin position="75"/>
        <end position="245"/>
    </location>
</feature>
<dbReference type="PANTHER" id="PTHR30627:SF2">
    <property type="entry name" value="PEPTIDOGLYCAN D,D-TRANSPEPTIDASE MRDA"/>
    <property type="match status" value="1"/>
</dbReference>
<dbReference type="InterPro" id="IPR050515">
    <property type="entry name" value="Beta-lactam/transpept"/>
</dbReference>
<accession>A0A1G2CM28</accession>
<reference evidence="13 14" key="1">
    <citation type="journal article" date="2016" name="Nat. Commun.">
        <title>Thousands of microbial genomes shed light on interconnected biogeochemical processes in an aquifer system.</title>
        <authorList>
            <person name="Anantharaman K."/>
            <person name="Brown C.T."/>
            <person name="Hug L.A."/>
            <person name="Sharon I."/>
            <person name="Castelle C.J."/>
            <person name="Probst A.J."/>
            <person name="Thomas B.C."/>
            <person name="Singh A."/>
            <person name="Wilkins M.J."/>
            <person name="Karaoz U."/>
            <person name="Brodie E.L."/>
            <person name="Williams K.H."/>
            <person name="Hubbard S.S."/>
            <person name="Banfield J.F."/>
        </authorList>
    </citation>
    <scope>NUCLEOTIDE SEQUENCE [LARGE SCALE GENOMIC DNA]</scope>
</reference>